<gene>
    <name evidence="1" type="ORF">MCOR_27025</name>
</gene>
<dbReference type="AlphaFoldDB" id="A0A6J8CAE7"/>
<proteinExistence type="predicted"/>
<name>A0A6J8CAE7_MYTCO</name>
<evidence type="ECO:0000313" key="2">
    <source>
        <dbReference type="Proteomes" id="UP000507470"/>
    </source>
</evidence>
<sequence>MQDQVKKLSHIGNITASYKGLIFALLAILFAESANGTRVLMKPYKKIQMCPDGNVPDKVFPDQDRFTCKPGPGPGKNVRCKMFHSMVGNFFQCPQYGYFSGWFLLGLKRMMKCCREPGIQYSLKDCRLDYNDMVPQGRIFRVDKGKFITTSWSPDGGVTWFTYQCAYNAGPLITYKNYW</sequence>
<accession>A0A6J8CAE7</accession>
<dbReference type="Proteomes" id="UP000507470">
    <property type="component" value="Unassembled WGS sequence"/>
</dbReference>
<protein>
    <submittedName>
        <fullName evidence="1">Uncharacterized protein</fullName>
    </submittedName>
</protein>
<keyword evidence="2" id="KW-1185">Reference proteome</keyword>
<dbReference type="EMBL" id="CACVKT020004897">
    <property type="protein sequence ID" value="CAC5392059.1"/>
    <property type="molecule type" value="Genomic_DNA"/>
</dbReference>
<dbReference type="OrthoDB" id="10287765at2759"/>
<organism evidence="1 2">
    <name type="scientific">Mytilus coruscus</name>
    <name type="common">Sea mussel</name>
    <dbReference type="NCBI Taxonomy" id="42192"/>
    <lineage>
        <taxon>Eukaryota</taxon>
        <taxon>Metazoa</taxon>
        <taxon>Spiralia</taxon>
        <taxon>Lophotrochozoa</taxon>
        <taxon>Mollusca</taxon>
        <taxon>Bivalvia</taxon>
        <taxon>Autobranchia</taxon>
        <taxon>Pteriomorphia</taxon>
        <taxon>Mytilida</taxon>
        <taxon>Mytiloidea</taxon>
        <taxon>Mytilidae</taxon>
        <taxon>Mytilinae</taxon>
        <taxon>Mytilus</taxon>
    </lineage>
</organism>
<evidence type="ECO:0000313" key="1">
    <source>
        <dbReference type="EMBL" id="CAC5392059.1"/>
    </source>
</evidence>
<reference evidence="1 2" key="1">
    <citation type="submission" date="2020-06" db="EMBL/GenBank/DDBJ databases">
        <authorList>
            <person name="Li R."/>
            <person name="Bekaert M."/>
        </authorList>
    </citation>
    <scope>NUCLEOTIDE SEQUENCE [LARGE SCALE GENOMIC DNA]</scope>
    <source>
        <strain evidence="2">wild</strain>
    </source>
</reference>